<dbReference type="InterPro" id="IPR036816">
    <property type="entry name" value="RNaseA-like_dom_sf"/>
</dbReference>
<protein>
    <recommendedName>
        <fullName evidence="5">Ribonuclease A-domain domain-containing protein</fullName>
    </recommendedName>
</protein>
<name>A0A9D4B5X7_9SAUR</name>
<dbReference type="SMART" id="SM00092">
    <property type="entry name" value="RNAse_Pc"/>
    <property type="match status" value="1"/>
</dbReference>
<dbReference type="Pfam" id="PF00074">
    <property type="entry name" value="RnaseA"/>
    <property type="match status" value="1"/>
</dbReference>
<dbReference type="InterPro" id="IPR023412">
    <property type="entry name" value="RNaseA_domain"/>
</dbReference>
<evidence type="ECO:0000256" key="1">
    <source>
        <dbReference type="ARBA" id="ARBA00004613"/>
    </source>
</evidence>
<dbReference type="PANTHER" id="PTHR11437:SF10">
    <property type="entry name" value="ANGIOGENIN-RELATED"/>
    <property type="match status" value="1"/>
</dbReference>
<keyword evidence="4" id="KW-1015">Disulfide bond</keyword>
<dbReference type="AlphaFoldDB" id="A0A9D4B5X7"/>
<gene>
    <name evidence="6" type="ORF">KIL84_009570</name>
</gene>
<dbReference type="Gene3D" id="3.10.130.10">
    <property type="entry name" value="Ribonuclease A-like domain"/>
    <property type="match status" value="1"/>
</dbReference>
<feature type="domain" description="Ribonuclease A-domain" evidence="5">
    <location>
        <begin position="81"/>
        <end position="193"/>
    </location>
</feature>
<accession>A0A9D4B5X7</accession>
<evidence type="ECO:0000256" key="4">
    <source>
        <dbReference type="ARBA" id="ARBA00023157"/>
    </source>
</evidence>
<proteinExistence type="inferred from homology"/>
<reference evidence="6" key="1">
    <citation type="submission" date="2021-09" db="EMBL/GenBank/DDBJ databases">
        <title>The genome of Mauremys mutica provides insights into the evolution of semi-aquatic lifestyle.</title>
        <authorList>
            <person name="Gong S."/>
            <person name="Gao Y."/>
        </authorList>
    </citation>
    <scope>NUCLEOTIDE SEQUENCE</scope>
    <source>
        <strain evidence="6">MM-2020</strain>
        <tissue evidence="6">Muscle</tissue>
    </source>
</reference>
<evidence type="ECO:0000259" key="5">
    <source>
        <dbReference type="SMART" id="SM00092"/>
    </source>
</evidence>
<comment type="subcellular location">
    <subcellularLocation>
        <location evidence="1">Secreted</location>
    </subcellularLocation>
</comment>
<dbReference type="SUPFAM" id="SSF54076">
    <property type="entry name" value="RNase A-like"/>
    <property type="match status" value="1"/>
</dbReference>
<sequence>MVVLLGTVWPHSHQHDLGDVVRRRSCQMEDVILKSASLHTCVCQVNPATDTDMALRGPCPVLLLTLALLAASVALTLGQRWNPLNDVFRRKHADFPKTVSTNNNAYCNKMMWDRVMYLKYSNTFIHAEEKDIRKVCTTAGLSAGPYQYESKNPFSITICTLNPWSFSYTGTSVSQKIVIACLNRLPAFYVTSI</sequence>
<keyword evidence="3" id="KW-0964">Secreted</keyword>
<dbReference type="Proteomes" id="UP000827986">
    <property type="component" value="Unassembled WGS sequence"/>
</dbReference>
<evidence type="ECO:0000256" key="3">
    <source>
        <dbReference type="ARBA" id="ARBA00022525"/>
    </source>
</evidence>
<comment type="similarity">
    <text evidence="2">Belongs to the pancreatic ribonuclease family.</text>
</comment>
<comment type="caution">
    <text evidence="6">The sequence shown here is derived from an EMBL/GenBank/DDBJ whole genome shotgun (WGS) entry which is preliminary data.</text>
</comment>
<dbReference type="EMBL" id="JAHDVG010000467">
    <property type="protein sequence ID" value="KAH1181816.1"/>
    <property type="molecule type" value="Genomic_DNA"/>
</dbReference>
<dbReference type="PANTHER" id="PTHR11437">
    <property type="entry name" value="RIBONUCLEASE"/>
    <property type="match status" value="1"/>
</dbReference>
<keyword evidence="7" id="KW-1185">Reference proteome</keyword>
<evidence type="ECO:0000313" key="6">
    <source>
        <dbReference type="EMBL" id="KAH1181816.1"/>
    </source>
</evidence>
<dbReference type="GO" id="GO:0005576">
    <property type="term" value="C:extracellular region"/>
    <property type="evidence" value="ECO:0007669"/>
    <property type="project" value="UniProtKB-SubCell"/>
</dbReference>
<organism evidence="6 7">
    <name type="scientific">Mauremys mutica</name>
    <name type="common">yellowpond turtle</name>
    <dbReference type="NCBI Taxonomy" id="74926"/>
    <lineage>
        <taxon>Eukaryota</taxon>
        <taxon>Metazoa</taxon>
        <taxon>Chordata</taxon>
        <taxon>Craniata</taxon>
        <taxon>Vertebrata</taxon>
        <taxon>Euteleostomi</taxon>
        <taxon>Archelosauria</taxon>
        <taxon>Testudinata</taxon>
        <taxon>Testudines</taxon>
        <taxon>Cryptodira</taxon>
        <taxon>Durocryptodira</taxon>
        <taxon>Testudinoidea</taxon>
        <taxon>Geoemydidae</taxon>
        <taxon>Geoemydinae</taxon>
        <taxon>Mauremys</taxon>
    </lineage>
</organism>
<dbReference type="GO" id="GO:0004540">
    <property type="term" value="F:RNA nuclease activity"/>
    <property type="evidence" value="ECO:0007669"/>
    <property type="project" value="TreeGrafter"/>
</dbReference>
<dbReference type="GO" id="GO:0003676">
    <property type="term" value="F:nucleic acid binding"/>
    <property type="evidence" value="ECO:0007669"/>
    <property type="project" value="InterPro"/>
</dbReference>
<dbReference type="InterPro" id="IPR001427">
    <property type="entry name" value="RNaseA"/>
</dbReference>
<evidence type="ECO:0000256" key="2">
    <source>
        <dbReference type="ARBA" id="ARBA00005600"/>
    </source>
</evidence>
<dbReference type="GO" id="GO:0050830">
    <property type="term" value="P:defense response to Gram-positive bacterium"/>
    <property type="evidence" value="ECO:0007669"/>
    <property type="project" value="TreeGrafter"/>
</dbReference>
<evidence type="ECO:0000313" key="7">
    <source>
        <dbReference type="Proteomes" id="UP000827986"/>
    </source>
</evidence>